<dbReference type="InterPro" id="IPR050169">
    <property type="entry name" value="Krueppel_C2H2_ZnF"/>
</dbReference>
<feature type="region of interest" description="Disordered" evidence="1">
    <location>
        <begin position="1"/>
        <end position="24"/>
    </location>
</feature>
<feature type="compositionally biased region" description="Polar residues" evidence="1">
    <location>
        <begin position="102"/>
        <end position="113"/>
    </location>
</feature>
<evidence type="ECO:0000313" key="4">
    <source>
        <dbReference type="Proteomes" id="UP000472274"/>
    </source>
</evidence>
<dbReference type="GeneTree" id="ENSGT01150000287146"/>
<organism evidence="3 4">
    <name type="scientific">Terrapene triunguis</name>
    <name type="common">Three-toed box turtle</name>
    <dbReference type="NCBI Taxonomy" id="2587831"/>
    <lineage>
        <taxon>Eukaryota</taxon>
        <taxon>Metazoa</taxon>
        <taxon>Chordata</taxon>
        <taxon>Craniata</taxon>
        <taxon>Vertebrata</taxon>
        <taxon>Euteleostomi</taxon>
        <taxon>Archelosauria</taxon>
        <taxon>Testudinata</taxon>
        <taxon>Testudines</taxon>
        <taxon>Cryptodira</taxon>
        <taxon>Durocryptodira</taxon>
        <taxon>Testudinoidea</taxon>
        <taxon>Emydidae</taxon>
        <taxon>Terrapene</taxon>
    </lineage>
</organism>
<feature type="domain" description="KRAB" evidence="2">
    <location>
        <begin position="42"/>
        <end position="126"/>
    </location>
</feature>
<dbReference type="Ensembl" id="ENSTMTT00000016806.1">
    <property type="protein sequence ID" value="ENSTMTP00000016234.1"/>
    <property type="gene ID" value="ENSTMTG00000011863.1"/>
</dbReference>
<reference evidence="3" key="2">
    <citation type="submission" date="2025-09" db="UniProtKB">
        <authorList>
            <consortium name="Ensembl"/>
        </authorList>
    </citation>
    <scope>IDENTIFICATION</scope>
</reference>
<dbReference type="GO" id="GO:0006355">
    <property type="term" value="P:regulation of DNA-templated transcription"/>
    <property type="evidence" value="ECO:0007669"/>
    <property type="project" value="InterPro"/>
</dbReference>
<keyword evidence="4" id="KW-1185">Reference proteome</keyword>
<evidence type="ECO:0000259" key="2">
    <source>
        <dbReference type="PROSITE" id="PS50805"/>
    </source>
</evidence>
<dbReference type="PANTHER" id="PTHR23232:SF142">
    <property type="entry name" value="GASTRULA ZINC FINGER PROTEIN XLCGF57.1-LIKE-RELATED"/>
    <property type="match status" value="1"/>
</dbReference>
<dbReference type="PANTHER" id="PTHR23232">
    <property type="entry name" value="KRAB DOMAIN C2H2 ZINC FINGER"/>
    <property type="match status" value="1"/>
</dbReference>
<evidence type="ECO:0000256" key="1">
    <source>
        <dbReference type="SAM" id="MobiDB-lite"/>
    </source>
</evidence>
<dbReference type="InterPro" id="IPR001909">
    <property type="entry name" value="KRAB"/>
</dbReference>
<dbReference type="CDD" id="cd07765">
    <property type="entry name" value="KRAB_A-box"/>
    <property type="match status" value="1"/>
</dbReference>
<dbReference type="SMART" id="SM00349">
    <property type="entry name" value="KRAB"/>
    <property type="match status" value="1"/>
</dbReference>
<dbReference type="PROSITE" id="PS50805">
    <property type="entry name" value="KRAB"/>
    <property type="match status" value="1"/>
</dbReference>
<dbReference type="Proteomes" id="UP000472274">
    <property type="component" value="Unplaced"/>
</dbReference>
<evidence type="ECO:0000313" key="3">
    <source>
        <dbReference type="Ensembl" id="ENSTMTP00000016234.1"/>
    </source>
</evidence>
<proteinExistence type="predicted"/>
<dbReference type="Gene3D" id="6.10.140.140">
    <property type="match status" value="1"/>
</dbReference>
<dbReference type="InParanoid" id="A0A674J9U5"/>
<dbReference type="Pfam" id="PF01352">
    <property type="entry name" value="KRAB"/>
    <property type="match status" value="1"/>
</dbReference>
<dbReference type="InterPro" id="IPR036051">
    <property type="entry name" value="KRAB_dom_sf"/>
</dbReference>
<dbReference type="SUPFAM" id="SSF109640">
    <property type="entry name" value="KRAB domain (Kruppel-associated box)"/>
    <property type="match status" value="1"/>
</dbReference>
<dbReference type="AlphaFoldDB" id="A0A674J9U5"/>
<sequence>SPAQIHSLPPPPPGALLSPGNKGGAERGKVMSGAFLLSQVPVTFEEVAVFFTQGQGALLDPAQRALYRDVMRENYETVTSLGKGFLAPWLLEAGGVSVSHTSQVLPSSLSNETRVSKPKAHTKSSPPNPASLQGGEAVYCPVCVVSWSQT</sequence>
<name>A0A674J9U5_9SAUR</name>
<feature type="region of interest" description="Disordered" evidence="1">
    <location>
        <begin position="102"/>
        <end position="131"/>
    </location>
</feature>
<accession>A0A674J9U5</accession>
<protein>
    <recommendedName>
        <fullName evidence="2">KRAB domain-containing protein</fullName>
    </recommendedName>
</protein>
<reference evidence="3" key="1">
    <citation type="submission" date="2025-08" db="UniProtKB">
        <authorList>
            <consortium name="Ensembl"/>
        </authorList>
    </citation>
    <scope>IDENTIFICATION</scope>
</reference>